<comment type="caution">
    <text evidence="3">The sequence shown here is derived from an EMBL/GenBank/DDBJ whole genome shotgun (WGS) entry which is preliminary data.</text>
</comment>
<feature type="transmembrane region" description="Helical" evidence="1">
    <location>
        <begin position="98"/>
        <end position="121"/>
    </location>
</feature>
<dbReference type="PROSITE" id="PS50846">
    <property type="entry name" value="HMA_2"/>
    <property type="match status" value="1"/>
</dbReference>
<keyword evidence="4" id="KW-1185">Reference proteome</keyword>
<evidence type="ECO:0000256" key="1">
    <source>
        <dbReference type="SAM" id="Phobius"/>
    </source>
</evidence>
<accession>A0A5N5J5H7</accession>
<evidence type="ECO:0000259" key="2">
    <source>
        <dbReference type="PROSITE" id="PS50846"/>
    </source>
</evidence>
<keyword evidence="1" id="KW-0472">Membrane</keyword>
<dbReference type="InterPro" id="IPR044594">
    <property type="entry name" value="HIPP01/3/5/6"/>
</dbReference>
<sequence>MADALVSVVLEQLGSMIAQKVEKEAVLKLGLHCQGCTEKIVKIVRKAEGVQEIVIDRLVTVKGTMDVKALAETLKERLKRPVDIVTPKEEKGRCDSSLSGLLGVAISGLLGVTISGLLGVATSLI</sequence>
<organism evidence="3 4">
    <name type="scientific">Salix brachista</name>
    <dbReference type="NCBI Taxonomy" id="2182728"/>
    <lineage>
        <taxon>Eukaryota</taxon>
        <taxon>Viridiplantae</taxon>
        <taxon>Streptophyta</taxon>
        <taxon>Embryophyta</taxon>
        <taxon>Tracheophyta</taxon>
        <taxon>Spermatophyta</taxon>
        <taxon>Magnoliopsida</taxon>
        <taxon>eudicotyledons</taxon>
        <taxon>Gunneridae</taxon>
        <taxon>Pentapetalae</taxon>
        <taxon>rosids</taxon>
        <taxon>fabids</taxon>
        <taxon>Malpighiales</taxon>
        <taxon>Salicaceae</taxon>
        <taxon>Saliceae</taxon>
        <taxon>Salix</taxon>
    </lineage>
</organism>
<gene>
    <name evidence="3" type="ORF">DKX38_027562</name>
</gene>
<reference evidence="4" key="1">
    <citation type="journal article" date="2019" name="Gigascience">
        <title>De novo genome assembly of the endangered Acer yangbiense, a plant species with extremely small populations endemic to Yunnan Province, China.</title>
        <authorList>
            <person name="Yang J."/>
            <person name="Wariss H.M."/>
            <person name="Tao L."/>
            <person name="Zhang R."/>
            <person name="Yun Q."/>
            <person name="Hollingsworth P."/>
            <person name="Dao Z."/>
            <person name="Luo G."/>
            <person name="Guo H."/>
            <person name="Ma Y."/>
            <person name="Sun W."/>
        </authorList>
    </citation>
    <scope>NUCLEOTIDE SEQUENCE [LARGE SCALE GENOMIC DNA]</scope>
    <source>
        <strain evidence="4">cv. br00</strain>
    </source>
</reference>
<dbReference type="Pfam" id="PF00403">
    <property type="entry name" value="HMA"/>
    <property type="match status" value="1"/>
</dbReference>
<evidence type="ECO:0000313" key="3">
    <source>
        <dbReference type="EMBL" id="KAB5513656.1"/>
    </source>
</evidence>
<dbReference type="InterPro" id="IPR036163">
    <property type="entry name" value="HMA_dom_sf"/>
</dbReference>
<dbReference type="PANTHER" id="PTHR46413:SF2">
    <property type="entry name" value="HEAVY METAL-ASSOCIATED ISOPRENYLATED PLANT PROTEIN 3"/>
    <property type="match status" value="1"/>
</dbReference>
<dbReference type="Proteomes" id="UP000326939">
    <property type="component" value="Chromosome 18"/>
</dbReference>
<protein>
    <recommendedName>
        <fullName evidence="2">HMA domain-containing protein</fullName>
    </recommendedName>
</protein>
<dbReference type="PANTHER" id="PTHR46413">
    <property type="entry name" value="HEAVY METAL-ASSOCIATED ISOPRENYLATED PLANT PROTEIN 6"/>
    <property type="match status" value="1"/>
</dbReference>
<feature type="domain" description="HMA" evidence="2">
    <location>
        <begin position="22"/>
        <end position="82"/>
    </location>
</feature>
<dbReference type="GO" id="GO:0046872">
    <property type="term" value="F:metal ion binding"/>
    <property type="evidence" value="ECO:0007669"/>
    <property type="project" value="InterPro"/>
</dbReference>
<proteinExistence type="predicted"/>
<dbReference type="SUPFAM" id="SSF55008">
    <property type="entry name" value="HMA, heavy metal-associated domain"/>
    <property type="match status" value="1"/>
</dbReference>
<dbReference type="InterPro" id="IPR006121">
    <property type="entry name" value="HMA_dom"/>
</dbReference>
<dbReference type="CDD" id="cd00371">
    <property type="entry name" value="HMA"/>
    <property type="match status" value="1"/>
</dbReference>
<name>A0A5N5J5H7_9ROSI</name>
<dbReference type="Gene3D" id="3.30.70.100">
    <property type="match status" value="1"/>
</dbReference>
<dbReference type="AlphaFoldDB" id="A0A5N5J5H7"/>
<evidence type="ECO:0000313" key="4">
    <source>
        <dbReference type="Proteomes" id="UP000326939"/>
    </source>
</evidence>
<dbReference type="EMBL" id="VDCV01000018">
    <property type="protein sequence ID" value="KAB5513656.1"/>
    <property type="molecule type" value="Genomic_DNA"/>
</dbReference>
<keyword evidence="1" id="KW-1133">Transmembrane helix</keyword>
<keyword evidence="1" id="KW-0812">Transmembrane</keyword>